<comment type="caution">
    <text evidence="7">The sequence shown here is derived from an EMBL/GenBank/DDBJ whole genome shotgun (WGS) entry which is preliminary data.</text>
</comment>
<evidence type="ECO:0000256" key="5">
    <source>
        <dbReference type="ARBA" id="ARBA00023180"/>
    </source>
</evidence>
<reference evidence="7 8" key="1">
    <citation type="submission" date="2017-03" db="EMBL/GenBank/DDBJ databases">
        <title>Genome of the blue death feigning beetle - Asbolus verrucosus.</title>
        <authorList>
            <person name="Rider S.D."/>
        </authorList>
    </citation>
    <scope>NUCLEOTIDE SEQUENCE [LARGE SCALE GENOMIC DNA]</scope>
    <source>
        <strain evidence="7">Butters</strain>
        <tissue evidence="7">Head and leg muscle</tissue>
    </source>
</reference>
<dbReference type="InterPro" id="IPR009003">
    <property type="entry name" value="Peptidase_S1_PA"/>
</dbReference>
<evidence type="ECO:0000313" key="7">
    <source>
        <dbReference type="EMBL" id="RZC34767.1"/>
    </source>
</evidence>
<comment type="subcellular location">
    <subcellularLocation>
        <location evidence="1">Secreted</location>
    </subcellularLocation>
</comment>
<evidence type="ECO:0000256" key="3">
    <source>
        <dbReference type="ARBA" id="ARBA00022729"/>
    </source>
</evidence>
<dbReference type="InterPro" id="IPR001254">
    <property type="entry name" value="Trypsin_dom"/>
</dbReference>
<dbReference type="SUPFAM" id="SSF50494">
    <property type="entry name" value="Trypsin-like serine proteases"/>
    <property type="match status" value="1"/>
</dbReference>
<gene>
    <name evidence="7" type="ORF">BDFB_012590</name>
</gene>
<feature type="non-terminal residue" evidence="7">
    <location>
        <position position="1"/>
    </location>
</feature>
<dbReference type="GO" id="GO:0005576">
    <property type="term" value="C:extracellular region"/>
    <property type="evidence" value="ECO:0007669"/>
    <property type="project" value="UniProtKB-SubCell"/>
</dbReference>
<accession>A0A482VR53</accession>
<evidence type="ECO:0000256" key="2">
    <source>
        <dbReference type="ARBA" id="ARBA00022525"/>
    </source>
</evidence>
<name>A0A482VR53_ASBVE</name>
<proteinExistence type="predicted"/>
<dbReference type="OrthoDB" id="6261922at2759"/>
<dbReference type="EMBL" id="QDEB01076889">
    <property type="protein sequence ID" value="RZC34767.1"/>
    <property type="molecule type" value="Genomic_DNA"/>
</dbReference>
<evidence type="ECO:0000256" key="4">
    <source>
        <dbReference type="ARBA" id="ARBA00023157"/>
    </source>
</evidence>
<evidence type="ECO:0000313" key="8">
    <source>
        <dbReference type="Proteomes" id="UP000292052"/>
    </source>
</evidence>
<sequence>EKDLKKTRLGKYFKLLQSFVCTEAEDRTDTCTGDGGSPLICSIQGHENRYFQTGIVAWGVGCSELRQLGTL</sequence>
<dbReference type="GO" id="GO:0006508">
    <property type="term" value="P:proteolysis"/>
    <property type="evidence" value="ECO:0007669"/>
    <property type="project" value="InterPro"/>
</dbReference>
<dbReference type="FunFam" id="2.40.10.10:FF:000054">
    <property type="entry name" value="Complement C1r subcomponent"/>
    <property type="match status" value="1"/>
</dbReference>
<dbReference type="STRING" id="1661398.A0A482VR53"/>
<evidence type="ECO:0000259" key="6">
    <source>
        <dbReference type="Pfam" id="PF00089"/>
    </source>
</evidence>
<dbReference type="InterPro" id="IPR043504">
    <property type="entry name" value="Peptidase_S1_PA_chymotrypsin"/>
</dbReference>
<keyword evidence="4" id="KW-1015">Disulfide bond</keyword>
<protein>
    <submittedName>
        <fullName evidence="7">Trypsin domain containing protein</fullName>
    </submittedName>
</protein>
<dbReference type="AlphaFoldDB" id="A0A482VR53"/>
<keyword evidence="5" id="KW-0325">Glycoprotein</keyword>
<evidence type="ECO:0000256" key="1">
    <source>
        <dbReference type="ARBA" id="ARBA00004613"/>
    </source>
</evidence>
<dbReference type="Gene3D" id="2.40.10.10">
    <property type="entry name" value="Trypsin-like serine proteases"/>
    <property type="match status" value="1"/>
</dbReference>
<keyword evidence="3" id="KW-0732">Signal</keyword>
<dbReference type="GO" id="GO:0004252">
    <property type="term" value="F:serine-type endopeptidase activity"/>
    <property type="evidence" value="ECO:0007669"/>
    <property type="project" value="InterPro"/>
</dbReference>
<keyword evidence="2" id="KW-0964">Secreted</keyword>
<dbReference type="Pfam" id="PF00089">
    <property type="entry name" value="Trypsin"/>
    <property type="match status" value="1"/>
</dbReference>
<feature type="domain" description="Peptidase S1" evidence="6">
    <location>
        <begin position="15"/>
        <end position="65"/>
    </location>
</feature>
<keyword evidence="8" id="KW-1185">Reference proteome</keyword>
<organism evidence="7 8">
    <name type="scientific">Asbolus verrucosus</name>
    <name type="common">Desert ironclad beetle</name>
    <dbReference type="NCBI Taxonomy" id="1661398"/>
    <lineage>
        <taxon>Eukaryota</taxon>
        <taxon>Metazoa</taxon>
        <taxon>Ecdysozoa</taxon>
        <taxon>Arthropoda</taxon>
        <taxon>Hexapoda</taxon>
        <taxon>Insecta</taxon>
        <taxon>Pterygota</taxon>
        <taxon>Neoptera</taxon>
        <taxon>Endopterygota</taxon>
        <taxon>Coleoptera</taxon>
        <taxon>Polyphaga</taxon>
        <taxon>Cucujiformia</taxon>
        <taxon>Tenebrionidae</taxon>
        <taxon>Pimeliinae</taxon>
        <taxon>Asbolus</taxon>
    </lineage>
</organism>
<dbReference type="Proteomes" id="UP000292052">
    <property type="component" value="Unassembled WGS sequence"/>
</dbReference>